<dbReference type="PANTHER" id="PTHR38116:SF1">
    <property type="entry name" value="BZIP DOMAIN-CONTAINING PROTEIN"/>
    <property type="match status" value="1"/>
</dbReference>
<evidence type="ECO:0008006" key="4">
    <source>
        <dbReference type="Google" id="ProtNLM"/>
    </source>
</evidence>
<dbReference type="EMBL" id="CP075865">
    <property type="protein sequence ID" value="QYS96943.1"/>
    <property type="molecule type" value="Genomic_DNA"/>
</dbReference>
<keyword evidence="3" id="KW-1185">Reference proteome</keyword>
<dbReference type="AlphaFoldDB" id="A0A8G0L949"/>
<organism evidence="2 3">
    <name type="scientific">Trichoderma simmonsii</name>
    <dbReference type="NCBI Taxonomy" id="1491479"/>
    <lineage>
        <taxon>Eukaryota</taxon>
        <taxon>Fungi</taxon>
        <taxon>Dikarya</taxon>
        <taxon>Ascomycota</taxon>
        <taxon>Pezizomycotina</taxon>
        <taxon>Sordariomycetes</taxon>
        <taxon>Hypocreomycetidae</taxon>
        <taxon>Hypocreales</taxon>
        <taxon>Hypocreaceae</taxon>
        <taxon>Trichoderma</taxon>
    </lineage>
</organism>
<feature type="region of interest" description="Disordered" evidence="1">
    <location>
        <begin position="1"/>
        <end position="88"/>
    </location>
</feature>
<sequence>MSHSGMGTQSGNTSEGGRKDEAEVANPRVRRKLQNRLNQRVSRERKLRREEQAGIQRRSRGRPRTDVQPFNRRVSSMPTSQSTSRCADGETGIELVGLSPGTSSLFQPALVCFLDGAQTMAVMDRLAYAVNCSLSRGNPTSDLLLSMTQLNSFRAIKYNMDALNLNLEIIKDQNAISYFNAPAATYTIHSVPPSLHPTSLQRSQVHHPYIDPLPIPSLRDALLRYEGLYNDYDFCRDMIGDVGKAGIMVWGDPWDPYGLEVSESFANKWLWLLKSCHELLVSTNYWRAQRGEADLFSL</sequence>
<protein>
    <recommendedName>
        <fullName evidence="4">BZIP domain-containing protein</fullName>
    </recommendedName>
</protein>
<feature type="compositionally biased region" description="Polar residues" evidence="1">
    <location>
        <begin position="1"/>
        <end position="15"/>
    </location>
</feature>
<feature type="compositionally biased region" description="Basic and acidic residues" evidence="1">
    <location>
        <begin position="41"/>
        <end position="52"/>
    </location>
</feature>
<evidence type="ECO:0000256" key="1">
    <source>
        <dbReference type="SAM" id="MobiDB-lite"/>
    </source>
</evidence>
<accession>A0A8G0L949</accession>
<feature type="compositionally biased region" description="Polar residues" evidence="1">
    <location>
        <begin position="73"/>
        <end position="85"/>
    </location>
</feature>
<evidence type="ECO:0000313" key="2">
    <source>
        <dbReference type="EMBL" id="QYS96943.1"/>
    </source>
</evidence>
<dbReference type="Proteomes" id="UP000826661">
    <property type="component" value="Chromosome II"/>
</dbReference>
<dbReference type="PANTHER" id="PTHR38116">
    <property type="entry name" value="CHROMOSOME 7, WHOLE GENOME SHOTGUN SEQUENCE"/>
    <property type="match status" value="1"/>
</dbReference>
<name>A0A8G0L949_9HYPO</name>
<evidence type="ECO:0000313" key="3">
    <source>
        <dbReference type="Proteomes" id="UP000826661"/>
    </source>
</evidence>
<dbReference type="Pfam" id="PF11905">
    <property type="entry name" value="DUF3425"/>
    <property type="match status" value="1"/>
</dbReference>
<dbReference type="CDD" id="cd14688">
    <property type="entry name" value="bZIP_YAP"/>
    <property type="match status" value="1"/>
</dbReference>
<proteinExistence type="predicted"/>
<gene>
    <name evidence="2" type="ORF">H0G86_004180</name>
</gene>
<dbReference type="InterPro" id="IPR021833">
    <property type="entry name" value="DUF3425"/>
</dbReference>
<reference evidence="2 3" key="1">
    <citation type="journal article" date="2021" name="BMC Genomics">
        <title>Telomere-to-telomere genome assembly of asparaginase-producing Trichoderma simmonsii.</title>
        <authorList>
            <person name="Chung D."/>
            <person name="Kwon Y.M."/>
            <person name="Yang Y."/>
        </authorList>
    </citation>
    <scope>NUCLEOTIDE SEQUENCE [LARGE SCALE GENOMIC DNA]</scope>
    <source>
        <strain evidence="2 3">GH-Sj1</strain>
    </source>
</reference>